<dbReference type="AlphaFoldDB" id="A0A9I9DJN7"/>
<reference evidence="1" key="1">
    <citation type="submission" date="2023-03" db="UniProtKB">
        <authorList>
            <consortium name="EnsemblPlants"/>
        </authorList>
    </citation>
    <scope>IDENTIFICATION</scope>
</reference>
<sequence length="70" mass="7751">MAANVTEATMVDTAITLFFGSKIGKEEAVQGRLVAEGPAIRRLGKHHYKITHRQPCYCCVCYCVLLHKGD</sequence>
<accession>A0A9I9DJN7</accession>
<protein>
    <submittedName>
        <fullName evidence="1">Uncharacterized protein</fullName>
    </submittedName>
</protein>
<evidence type="ECO:0000313" key="1">
    <source>
        <dbReference type="EnsemblPlants" id="MELO3C019764.2.1"/>
    </source>
</evidence>
<name>A0A9I9DJN7_CUCME</name>
<organism evidence="1">
    <name type="scientific">Cucumis melo</name>
    <name type="common">Muskmelon</name>
    <dbReference type="NCBI Taxonomy" id="3656"/>
    <lineage>
        <taxon>Eukaryota</taxon>
        <taxon>Viridiplantae</taxon>
        <taxon>Streptophyta</taxon>
        <taxon>Embryophyta</taxon>
        <taxon>Tracheophyta</taxon>
        <taxon>Spermatophyta</taxon>
        <taxon>Magnoliopsida</taxon>
        <taxon>eudicotyledons</taxon>
        <taxon>Gunneridae</taxon>
        <taxon>Pentapetalae</taxon>
        <taxon>rosids</taxon>
        <taxon>fabids</taxon>
        <taxon>Cucurbitales</taxon>
        <taxon>Cucurbitaceae</taxon>
        <taxon>Benincaseae</taxon>
        <taxon>Cucumis</taxon>
    </lineage>
</organism>
<dbReference type="Gramene" id="MELO3C019764.2.1">
    <property type="protein sequence ID" value="MELO3C019764.2.1"/>
    <property type="gene ID" value="MELO3C019764.2"/>
</dbReference>
<proteinExistence type="predicted"/>
<dbReference type="EnsemblPlants" id="MELO3C019764.2.1">
    <property type="protein sequence ID" value="MELO3C019764.2.1"/>
    <property type="gene ID" value="MELO3C019764.2"/>
</dbReference>